<feature type="transmembrane region" description="Helical" evidence="7">
    <location>
        <begin position="363"/>
        <end position="389"/>
    </location>
</feature>
<dbReference type="PANTHER" id="PTHR30572:SF4">
    <property type="entry name" value="ABC TRANSPORTER PERMEASE YTRF"/>
    <property type="match status" value="1"/>
</dbReference>
<dbReference type="RefSeq" id="WP_141277409.1">
    <property type="nucleotide sequence ID" value="NZ_BJNG01000010.1"/>
</dbReference>
<comment type="subcellular location">
    <subcellularLocation>
        <location evidence="1">Cell membrane</location>
        <topology evidence="1">Multi-pass membrane protein</topology>
    </subcellularLocation>
</comment>
<dbReference type="Pfam" id="PF02687">
    <property type="entry name" value="FtsX"/>
    <property type="match status" value="1"/>
</dbReference>
<evidence type="ECO:0000256" key="2">
    <source>
        <dbReference type="ARBA" id="ARBA00022475"/>
    </source>
</evidence>
<dbReference type="OrthoDB" id="3561385at2"/>
<evidence type="ECO:0000313" key="9">
    <source>
        <dbReference type="EMBL" id="GEC18790.1"/>
    </source>
</evidence>
<proteinExistence type="inferred from homology"/>
<comment type="similarity">
    <text evidence="6">Belongs to the ABC-4 integral membrane protein family.</text>
</comment>
<name>A0A4Y3WL92_9PSEU</name>
<keyword evidence="10" id="KW-1185">Reference proteome</keyword>
<organism evidence="9 10">
    <name type="scientific">Pseudonocardia hydrocarbonoxydans</name>
    <dbReference type="NCBI Taxonomy" id="76726"/>
    <lineage>
        <taxon>Bacteria</taxon>
        <taxon>Bacillati</taxon>
        <taxon>Actinomycetota</taxon>
        <taxon>Actinomycetes</taxon>
        <taxon>Pseudonocardiales</taxon>
        <taxon>Pseudonocardiaceae</taxon>
        <taxon>Pseudonocardia</taxon>
    </lineage>
</organism>
<evidence type="ECO:0000256" key="5">
    <source>
        <dbReference type="ARBA" id="ARBA00023136"/>
    </source>
</evidence>
<feature type="transmembrane region" description="Helical" evidence="7">
    <location>
        <begin position="653"/>
        <end position="674"/>
    </location>
</feature>
<evidence type="ECO:0000256" key="6">
    <source>
        <dbReference type="ARBA" id="ARBA00038076"/>
    </source>
</evidence>
<dbReference type="GO" id="GO:0022857">
    <property type="term" value="F:transmembrane transporter activity"/>
    <property type="evidence" value="ECO:0007669"/>
    <property type="project" value="TreeGrafter"/>
</dbReference>
<comment type="caution">
    <text evidence="9">The sequence shown here is derived from an EMBL/GenBank/DDBJ whole genome shotgun (WGS) entry which is preliminary data.</text>
</comment>
<gene>
    <name evidence="9" type="ORF">PHY01_10730</name>
</gene>
<sequence>MSAAWAVARAELRTRWRSLLVLGLVLGLGGGAALGAVALAQRTATAYPRLVEAVHLDDARVVVPDDQPGLTAAVSGMPGVAQAWTTDGWVAQVEGPVLRYVSIGAGVDQPSGLVDPVVVAGRLPAPDDPGELLLGEPFAEASGLGVGDRVVLRLLTLEEISQFAVGFGEPDGARAEMVVVGIGRMPYWGGALSNTLAGPAFVRAYAADASIHPTYLRLDGTPGAEQAFSAAFTAAAAQEPPSIVGQYLPARVELPRADVDPAVATAERVLTTGLGVVAVVLAGGVLLVVGQGLLRHHESARAAQRVESALGLTTGSRIGARTLAALPAAAVAGLCGGAVALAAGRLEALGSQARFEPTPGFLAPWGVALGGAALLTVLFLLLGAAAAAVAGRPRRSRPAVPGGGARRWLPRRPAVRVGIALRGGRVRRGVAGTLAVLGAAAVIAGVVAGATFGAGLQRLVDTPARYGQHADISLIDAREDDVAALVADPRVAALDVMTSAEAVTAAGEGFKAVALDHRLGNMPVETPAGRPPQRAGEIAVGPRLAERLGVVVGDVVEVAAPGGATVPLTVTGVVVVLSEDTGEISALGEVALVTPDQLVAVTAGEPLVGAYLQARPGQAGPLFDELSRDLEVFLAETPAEIRNLADIVALPELLALGLALVGAAGLVHAVVTGVRRTAPSLAALAVLGATPRQVCATVVVMATWIVVPALLVGVPLGLAVARLLWWEVATSTGVGGDVALPVGLLVAIGPVVLLAAVLASLWPALRVARTPPATVLRES</sequence>
<keyword evidence="5 7" id="KW-0472">Membrane</keyword>
<evidence type="ECO:0000259" key="8">
    <source>
        <dbReference type="Pfam" id="PF02687"/>
    </source>
</evidence>
<evidence type="ECO:0000313" key="10">
    <source>
        <dbReference type="Proteomes" id="UP000320338"/>
    </source>
</evidence>
<feature type="transmembrane region" description="Helical" evidence="7">
    <location>
        <begin position="430"/>
        <end position="456"/>
    </location>
</feature>
<evidence type="ECO:0000256" key="3">
    <source>
        <dbReference type="ARBA" id="ARBA00022692"/>
    </source>
</evidence>
<dbReference type="PANTHER" id="PTHR30572">
    <property type="entry name" value="MEMBRANE COMPONENT OF TRANSPORTER-RELATED"/>
    <property type="match status" value="1"/>
</dbReference>
<feature type="transmembrane region" description="Helical" evidence="7">
    <location>
        <begin position="323"/>
        <end position="343"/>
    </location>
</feature>
<evidence type="ECO:0000256" key="4">
    <source>
        <dbReference type="ARBA" id="ARBA00022989"/>
    </source>
</evidence>
<dbReference type="InterPro" id="IPR003838">
    <property type="entry name" value="ABC3_permease_C"/>
</dbReference>
<accession>A0A4Y3WL92</accession>
<keyword evidence="2" id="KW-1003">Cell membrane</keyword>
<feature type="transmembrane region" description="Helical" evidence="7">
    <location>
        <begin position="273"/>
        <end position="294"/>
    </location>
</feature>
<dbReference type="GO" id="GO:0005886">
    <property type="term" value="C:plasma membrane"/>
    <property type="evidence" value="ECO:0007669"/>
    <property type="project" value="UniProtKB-SubCell"/>
</dbReference>
<dbReference type="InterPro" id="IPR050250">
    <property type="entry name" value="Macrolide_Exporter_MacB"/>
</dbReference>
<reference evidence="9 10" key="1">
    <citation type="submission" date="2019-06" db="EMBL/GenBank/DDBJ databases">
        <title>Whole genome shotgun sequence of Pseudonocardia hydrocarbonoxydans NBRC 14498.</title>
        <authorList>
            <person name="Hosoyama A."/>
            <person name="Uohara A."/>
            <person name="Ohji S."/>
            <person name="Ichikawa N."/>
        </authorList>
    </citation>
    <scope>NUCLEOTIDE SEQUENCE [LARGE SCALE GENOMIC DNA]</scope>
    <source>
        <strain evidence="9 10">NBRC 14498</strain>
    </source>
</reference>
<feature type="transmembrane region" description="Helical" evidence="7">
    <location>
        <begin position="694"/>
        <end position="718"/>
    </location>
</feature>
<dbReference type="Proteomes" id="UP000320338">
    <property type="component" value="Unassembled WGS sequence"/>
</dbReference>
<keyword evidence="3 7" id="KW-0812">Transmembrane</keyword>
<keyword evidence="4 7" id="KW-1133">Transmembrane helix</keyword>
<evidence type="ECO:0000256" key="1">
    <source>
        <dbReference type="ARBA" id="ARBA00004651"/>
    </source>
</evidence>
<dbReference type="EMBL" id="BJNG01000010">
    <property type="protein sequence ID" value="GEC18790.1"/>
    <property type="molecule type" value="Genomic_DNA"/>
</dbReference>
<feature type="transmembrane region" description="Helical" evidence="7">
    <location>
        <begin position="738"/>
        <end position="762"/>
    </location>
</feature>
<protein>
    <recommendedName>
        <fullName evidence="8">ABC3 transporter permease C-terminal domain-containing protein</fullName>
    </recommendedName>
</protein>
<evidence type="ECO:0000256" key="7">
    <source>
        <dbReference type="SAM" id="Phobius"/>
    </source>
</evidence>
<dbReference type="AlphaFoldDB" id="A0A4Y3WL92"/>
<feature type="domain" description="ABC3 transporter permease C-terminal" evidence="8">
    <location>
        <begin position="654"/>
        <end position="772"/>
    </location>
</feature>